<dbReference type="EMBL" id="JAPDOD010000056">
    <property type="protein sequence ID" value="MDA0166020.1"/>
    <property type="molecule type" value="Genomic_DNA"/>
</dbReference>
<dbReference type="Proteomes" id="UP001149140">
    <property type="component" value="Unassembled WGS sequence"/>
</dbReference>
<protein>
    <recommendedName>
        <fullName evidence="2">Allene oxide cyclase barrel-like domain-containing protein</fullName>
    </recommendedName>
</protein>
<name>A0A9X3S3R8_9ACTN</name>
<accession>A0A9X3S3R8</accession>
<comment type="caution">
    <text evidence="3">The sequence shown here is derived from an EMBL/GenBank/DDBJ whole genome shotgun (WGS) entry which is preliminary data.</text>
</comment>
<dbReference type="InterPro" id="IPR041013">
    <property type="entry name" value="AOC-like"/>
</dbReference>
<evidence type="ECO:0000313" key="3">
    <source>
        <dbReference type="EMBL" id="MDA0166020.1"/>
    </source>
</evidence>
<gene>
    <name evidence="3" type="ORF">OM076_37495</name>
</gene>
<dbReference type="RefSeq" id="WP_270045282.1">
    <property type="nucleotide sequence ID" value="NZ_JAPDOD010000056.1"/>
</dbReference>
<dbReference type="GO" id="GO:0046423">
    <property type="term" value="F:allene-oxide cyclase activity"/>
    <property type="evidence" value="ECO:0007669"/>
    <property type="project" value="InterPro"/>
</dbReference>
<dbReference type="Pfam" id="PF18678">
    <property type="entry name" value="AOC_like"/>
    <property type="match status" value="1"/>
</dbReference>
<dbReference type="AlphaFoldDB" id="A0A9X3S3R8"/>
<keyword evidence="1" id="KW-0732">Signal</keyword>
<sequence length="166" mass="17638">MRIKRWSDPAVAAVVALAVLAAAAPAATGGKGKTLRLVAVQKQQQFIDLAPTGPSLGDQLVFSDTVYRNGREAGTDGAVCSITQIVPPYTVATYQCVATIRLRNGQITVQGLNEFQGQGDPGPFRFAITGGTGTYSGASGEVVVRYDKAGKGHYTLRFDARKNHRR</sequence>
<reference evidence="3" key="1">
    <citation type="submission" date="2022-10" db="EMBL/GenBank/DDBJ databases">
        <title>The WGS of Solirubrobacter ginsenosidimutans DSM 21036.</title>
        <authorList>
            <person name="Jiang Z."/>
        </authorList>
    </citation>
    <scope>NUCLEOTIDE SEQUENCE</scope>
    <source>
        <strain evidence="3">DSM 21036</strain>
    </source>
</reference>
<proteinExistence type="predicted"/>
<evidence type="ECO:0000259" key="2">
    <source>
        <dbReference type="Pfam" id="PF18678"/>
    </source>
</evidence>
<dbReference type="Gene3D" id="2.40.480.10">
    <property type="entry name" value="Allene oxide cyclase-like"/>
    <property type="match status" value="1"/>
</dbReference>
<keyword evidence="4" id="KW-1185">Reference proteome</keyword>
<feature type="domain" description="Allene oxide cyclase barrel-like" evidence="2">
    <location>
        <begin position="48"/>
        <end position="145"/>
    </location>
</feature>
<evidence type="ECO:0000256" key="1">
    <source>
        <dbReference type="SAM" id="SignalP"/>
    </source>
</evidence>
<feature type="signal peptide" evidence="1">
    <location>
        <begin position="1"/>
        <end position="26"/>
    </location>
</feature>
<feature type="chain" id="PRO_5040901645" description="Allene oxide cyclase barrel-like domain-containing protein" evidence="1">
    <location>
        <begin position="27"/>
        <end position="166"/>
    </location>
</feature>
<dbReference type="GO" id="GO:0009695">
    <property type="term" value="P:jasmonic acid biosynthetic process"/>
    <property type="evidence" value="ECO:0007669"/>
    <property type="project" value="InterPro"/>
</dbReference>
<dbReference type="GO" id="GO:0017000">
    <property type="term" value="P:antibiotic biosynthetic process"/>
    <property type="evidence" value="ECO:0007669"/>
    <property type="project" value="InterPro"/>
</dbReference>
<organism evidence="3 4">
    <name type="scientific">Solirubrobacter ginsenosidimutans</name>
    <dbReference type="NCBI Taxonomy" id="490573"/>
    <lineage>
        <taxon>Bacteria</taxon>
        <taxon>Bacillati</taxon>
        <taxon>Actinomycetota</taxon>
        <taxon>Thermoleophilia</taxon>
        <taxon>Solirubrobacterales</taxon>
        <taxon>Solirubrobacteraceae</taxon>
        <taxon>Solirubrobacter</taxon>
    </lineage>
</organism>
<evidence type="ECO:0000313" key="4">
    <source>
        <dbReference type="Proteomes" id="UP001149140"/>
    </source>
</evidence>
<dbReference type="InterPro" id="IPR044859">
    <property type="entry name" value="Allene_oxi_cyc_Dirigent"/>
</dbReference>
<dbReference type="SUPFAM" id="SSF141493">
    <property type="entry name" value="Allene oxide cyclase-like"/>
    <property type="match status" value="1"/>
</dbReference>
<dbReference type="InterPro" id="IPR034871">
    <property type="entry name" value="Allene_oxi_cyc_sf"/>
</dbReference>